<protein>
    <submittedName>
        <fullName evidence="1">Uncharacterized protein</fullName>
    </submittedName>
</protein>
<evidence type="ECO:0000313" key="2">
    <source>
        <dbReference type="Proteomes" id="UP000008068"/>
    </source>
</evidence>
<sequence>MESADSEMRRCLEEESWKLKSFLYTTQVTRKNKKNLVKPKSKKWSIGKEC</sequence>
<dbReference type="HOGENOM" id="CLU_3126337_0_0_1"/>
<proteinExistence type="predicted"/>
<dbReference type="EMBL" id="GL379856">
    <property type="protein sequence ID" value="EGT56744.1"/>
    <property type="molecule type" value="Genomic_DNA"/>
</dbReference>
<reference evidence="2" key="1">
    <citation type="submission" date="2011-07" db="EMBL/GenBank/DDBJ databases">
        <authorList>
            <consortium name="Caenorhabditis brenneri Sequencing and Analysis Consortium"/>
            <person name="Wilson R.K."/>
        </authorList>
    </citation>
    <scope>NUCLEOTIDE SEQUENCE [LARGE SCALE GENOMIC DNA]</scope>
    <source>
        <strain evidence="2">PB2801</strain>
    </source>
</reference>
<keyword evidence="2" id="KW-1185">Reference proteome</keyword>
<accession>G0NB00</accession>
<evidence type="ECO:0000313" key="1">
    <source>
        <dbReference type="EMBL" id="EGT56744.1"/>
    </source>
</evidence>
<dbReference type="AlphaFoldDB" id="G0NB00"/>
<dbReference type="InParanoid" id="G0NB00"/>
<gene>
    <name evidence="1" type="ORF">CAEBREN_29893</name>
</gene>
<organism evidence="2">
    <name type="scientific">Caenorhabditis brenneri</name>
    <name type="common">Nematode worm</name>
    <dbReference type="NCBI Taxonomy" id="135651"/>
    <lineage>
        <taxon>Eukaryota</taxon>
        <taxon>Metazoa</taxon>
        <taxon>Ecdysozoa</taxon>
        <taxon>Nematoda</taxon>
        <taxon>Chromadorea</taxon>
        <taxon>Rhabditida</taxon>
        <taxon>Rhabditina</taxon>
        <taxon>Rhabditomorpha</taxon>
        <taxon>Rhabditoidea</taxon>
        <taxon>Rhabditidae</taxon>
        <taxon>Peloderinae</taxon>
        <taxon>Caenorhabditis</taxon>
    </lineage>
</organism>
<dbReference type="Proteomes" id="UP000008068">
    <property type="component" value="Unassembled WGS sequence"/>
</dbReference>
<name>G0NB00_CAEBE</name>